<comment type="caution">
    <text evidence="7">The sequence shown here is derived from an EMBL/GenBank/DDBJ whole genome shotgun (WGS) entry which is preliminary data.</text>
</comment>
<protein>
    <submittedName>
        <fullName evidence="7">Hydroxyacid dehydrogenase</fullName>
    </submittedName>
</protein>
<dbReference type="Pfam" id="PF02826">
    <property type="entry name" value="2-Hacid_dh_C"/>
    <property type="match status" value="1"/>
</dbReference>
<dbReference type="InterPro" id="IPR006140">
    <property type="entry name" value="D-isomer_DH_NAD-bd"/>
</dbReference>
<dbReference type="Pfam" id="PF00389">
    <property type="entry name" value="2-Hacid_dh"/>
    <property type="match status" value="1"/>
</dbReference>
<dbReference type="Proteomes" id="UP000660885">
    <property type="component" value="Unassembled WGS sequence"/>
</dbReference>
<dbReference type="CDD" id="cd12173">
    <property type="entry name" value="PGDH_4"/>
    <property type="match status" value="1"/>
</dbReference>
<sequence>MRRFRVGYLSHLPHRAFLDTAAGCAALEVVRIPLDQPEEGVLAALREVDGYYCMASRDELPRRFHVTDALLKALPGLLMVGSTGAGYDTVDPLACTRAGVLLVNQAGGNAEGVAEHAVGMMLSLLKRMPEAQAAMRAGRAQSREALMGRELRGRVVGLVGIGHVGTRVAEIVRLAFGCTVLACDPYLDAGTVAARGARKVEIDELLAESDVVSLHLPLSPESHGMMSAASFARMKPGAIFVTTARGHIHDEPALAEALASGHLAGAGLDVWAQEPPPPSHPLLAMDNVILTQHTAGVTQESRANITRIAALAFADAAEGRLPPRIINADVVPRYQARRAAFGSEGAEG</sequence>
<proteinExistence type="inferred from homology"/>
<evidence type="ECO:0000256" key="2">
    <source>
        <dbReference type="ARBA" id="ARBA00023002"/>
    </source>
</evidence>
<dbReference type="EMBL" id="JAETWB010000001">
    <property type="protein sequence ID" value="MBL6076737.1"/>
    <property type="molecule type" value="Genomic_DNA"/>
</dbReference>
<evidence type="ECO:0000256" key="3">
    <source>
        <dbReference type="ARBA" id="ARBA00023027"/>
    </source>
</evidence>
<name>A0ABS1TWC8_9PROT</name>
<keyword evidence="8" id="KW-1185">Reference proteome</keyword>
<evidence type="ECO:0000256" key="4">
    <source>
        <dbReference type="RuleBase" id="RU003719"/>
    </source>
</evidence>
<evidence type="ECO:0000259" key="5">
    <source>
        <dbReference type="Pfam" id="PF00389"/>
    </source>
</evidence>
<evidence type="ECO:0000313" key="7">
    <source>
        <dbReference type="EMBL" id="MBL6076737.1"/>
    </source>
</evidence>
<feature type="domain" description="D-isomer specific 2-hydroxyacid dehydrogenase catalytic" evidence="5">
    <location>
        <begin position="28"/>
        <end position="327"/>
    </location>
</feature>
<dbReference type="Gene3D" id="3.40.50.720">
    <property type="entry name" value="NAD(P)-binding Rossmann-like Domain"/>
    <property type="match status" value="2"/>
</dbReference>
<dbReference type="RefSeq" id="WP_202829907.1">
    <property type="nucleotide sequence ID" value="NZ_JAETWB010000001.1"/>
</dbReference>
<dbReference type="InterPro" id="IPR029753">
    <property type="entry name" value="D-isomer_DH_CS"/>
</dbReference>
<reference evidence="7 8" key="1">
    <citation type="submission" date="2021-01" db="EMBL/GenBank/DDBJ databases">
        <title>Belnapia mucosa sp. nov. and Belnapia arida sp. nov., isolated from the Tabernas Desert (Almeria, Spain).</title>
        <authorList>
            <person name="Molina-Menor E."/>
            <person name="Vidal-Verdu A."/>
            <person name="Calonge A."/>
            <person name="Satari L."/>
            <person name="Pereto J."/>
            <person name="Porcar M."/>
        </authorList>
    </citation>
    <scope>NUCLEOTIDE SEQUENCE [LARGE SCALE GENOMIC DNA]</scope>
    <source>
        <strain evidence="7 8">T18</strain>
    </source>
</reference>
<dbReference type="InterPro" id="IPR036291">
    <property type="entry name" value="NAD(P)-bd_dom_sf"/>
</dbReference>
<accession>A0ABS1TWC8</accession>
<organism evidence="7 8">
    <name type="scientific">Belnapia arida</name>
    <dbReference type="NCBI Taxonomy" id="2804533"/>
    <lineage>
        <taxon>Bacteria</taxon>
        <taxon>Pseudomonadati</taxon>
        <taxon>Pseudomonadota</taxon>
        <taxon>Alphaproteobacteria</taxon>
        <taxon>Acetobacterales</taxon>
        <taxon>Roseomonadaceae</taxon>
        <taxon>Belnapia</taxon>
    </lineage>
</organism>
<dbReference type="SUPFAM" id="SSF52283">
    <property type="entry name" value="Formate/glycerate dehydrogenase catalytic domain-like"/>
    <property type="match status" value="1"/>
</dbReference>
<evidence type="ECO:0000256" key="1">
    <source>
        <dbReference type="ARBA" id="ARBA00005854"/>
    </source>
</evidence>
<dbReference type="PROSITE" id="PS00670">
    <property type="entry name" value="D_2_HYDROXYACID_DH_2"/>
    <property type="match status" value="1"/>
</dbReference>
<dbReference type="InterPro" id="IPR050857">
    <property type="entry name" value="D-2-hydroxyacid_DH"/>
</dbReference>
<keyword evidence="3" id="KW-0520">NAD</keyword>
<dbReference type="InterPro" id="IPR006139">
    <property type="entry name" value="D-isomer_2_OHA_DH_cat_dom"/>
</dbReference>
<gene>
    <name evidence="7" type="ORF">JMJ56_01885</name>
</gene>
<evidence type="ECO:0000313" key="8">
    <source>
        <dbReference type="Proteomes" id="UP000660885"/>
    </source>
</evidence>
<dbReference type="PANTHER" id="PTHR42789">
    <property type="entry name" value="D-ISOMER SPECIFIC 2-HYDROXYACID DEHYDROGENASE FAMILY PROTEIN (AFU_ORTHOLOGUE AFUA_6G10090)"/>
    <property type="match status" value="1"/>
</dbReference>
<dbReference type="SUPFAM" id="SSF51735">
    <property type="entry name" value="NAD(P)-binding Rossmann-fold domains"/>
    <property type="match status" value="1"/>
</dbReference>
<keyword evidence="2 4" id="KW-0560">Oxidoreductase</keyword>
<comment type="similarity">
    <text evidence="1 4">Belongs to the D-isomer specific 2-hydroxyacid dehydrogenase family.</text>
</comment>
<dbReference type="PANTHER" id="PTHR42789:SF1">
    <property type="entry name" value="D-ISOMER SPECIFIC 2-HYDROXYACID DEHYDROGENASE FAMILY PROTEIN (AFU_ORTHOLOGUE AFUA_6G10090)"/>
    <property type="match status" value="1"/>
</dbReference>
<evidence type="ECO:0000259" key="6">
    <source>
        <dbReference type="Pfam" id="PF02826"/>
    </source>
</evidence>
<feature type="domain" description="D-isomer specific 2-hydroxyacid dehydrogenase NAD-binding" evidence="6">
    <location>
        <begin position="118"/>
        <end position="295"/>
    </location>
</feature>